<dbReference type="GO" id="GO:0016491">
    <property type="term" value="F:oxidoreductase activity"/>
    <property type="evidence" value="ECO:0007669"/>
    <property type="project" value="UniProtKB-KW"/>
</dbReference>
<protein>
    <submittedName>
        <fullName evidence="3">Aldo/keto reductase</fullName>
    </submittedName>
</protein>
<sequence>MKKVTLGTTGLQVAPINFGGNVFGWTLNEKESFDILDAFAEAGFNFIDTADTYSFWVPGNTGGESEAIIGKWLKLRGNRQDMVIATKVGFQNNDRPADVSKENIIKTVEESLLRLQTDYIDLYYTHIEDGKTPVEETMDAHAQLVKEGKVRHIGASNLSVENLVSSMTYAKNQGIPAYEVYQPHYNLIERSEFETKYEPVIDQYKLSVLPYYSLASGFLTGKYRSADDLGKSPRGGGANQYLNEKGLGILSALDKVSAKHDTQPATIALAWLLNQPHIVAPIVSATSKQQLAVLTQAPNINLDSSDLEVLNQASAY</sequence>
<accession>A0A4R5D6B6</accession>
<dbReference type="CDD" id="cd19081">
    <property type="entry name" value="AKR_AKR9C1"/>
    <property type="match status" value="1"/>
</dbReference>
<keyword evidence="1" id="KW-0560">Oxidoreductase</keyword>
<evidence type="ECO:0000313" key="3">
    <source>
        <dbReference type="EMBL" id="TDE08989.1"/>
    </source>
</evidence>
<dbReference type="PANTHER" id="PTHR43364:SF6">
    <property type="entry name" value="OXIDOREDUCTASE-RELATED"/>
    <property type="match status" value="1"/>
</dbReference>
<evidence type="ECO:0000313" key="4">
    <source>
        <dbReference type="Proteomes" id="UP000294850"/>
    </source>
</evidence>
<keyword evidence="4" id="KW-1185">Reference proteome</keyword>
<comment type="caution">
    <text evidence="3">The sequence shown here is derived from an EMBL/GenBank/DDBJ whole genome shotgun (WGS) entry which is preliminary data.</text>
</comment>
<dbReference type="SUPFAM" id="SSF51430">
    <property type="entry name" value="NAD(P)-linked oxidoreductase"/>
    <property type="match status" value="1"/>
</dbReference>
<dbReference type="OrthoDB" id="9773828at2"/>
<dbReference type="Gene3D" id="3.20.20.100">
    <property type="entry name" value="NADP-dependent oxidoreductase domain"/>
    <property type="match status" value="1"/>
</dbReference>
<dbReference type="InterPro" id="IPR050523">
    <property type="entry name" value="AKR_Detox_Biosynth"/>
</dbReference>
<reference evidence="3 4" key="1">
    <citation type="submission" date="2019-03" db="EMBL/GenBank/DDBJ databases">
        <title>Dyadobacter AR-3-6 sp. nov., isolated from arctic soil.</title>
        <authorList>
            <person name="Chaudhary D.K."/>
        </authorList>
    </citation>
    <scope>NUCLEOTIDE SEQUENCE [LARGE SCALE GENOMIC DNA]</scope>
    <source>
        <strain evidence="3 4">AR-3-6</strain>
    </source>
</reference>
<dbReference type="Proteomes" id="UP000294850">
    <property type="component" value="Unassembled WGS sequence"/>
</dbReference>
<evidence type="ECO:0000256" key="1">
    <source>
        <dbReference type="ARBA" id="ARBA00023002"/>
    </source>
</evidence>
<dbReference type="FunFam" id="3.20.20.100:FF:000004">
    <property type="entry name" value="Oxidoreductase, aldo/keto reductase"/>
    <property type="match status" value="1"/>
</dbReference>
<dbReference type="InterPro" id="IPR036812">
    <property type="entry name" value="NAD(P)_OxRdtase_dom_sf"/>
</dbReference>
<gene>
    <name evidence="3" type="ORF">E0F88_31370</name>
</gene>
<name>A0A4R5D6B6_9BACT</name>
<evidence type="ECO:0000259" key="2">
    <source>
        <dbReference type="Pfam" id="PF00248"/>
    </source>
</evidence>
<dbReference type="GO" id="GO:0005829">
    <property type="term" value="C:cytosol"/>
    <property type="evidence" value="ECO:0007669"/>
    <property type="project" value="UniProtKB-ARBA"/>
</dbReference>
<proteinExistence type="predicted"/>
<dbReference type="PANTHER" id="PTHR43364">
    <property type="entry name" value="NADH-SPECIFIC METHYLGLYOXAL REDUCTASE-RELATED"/>
    <property type="match status" value="1"/>
</dbReference>
<dbReference type="InterPro" id="IPR020471">
    <property type="entry name" value="AKR"/>
</dbReference>
<feature type="domain" description="NADP-dependent oxidoreductase" evidence="2">
    <location>
        <begin position="16"/>
        <end position="313"/>
    </location>
</feature>
<dbReference type="InterPro" id="IPR023210">
    <property type="entry name" value="NADP_OxRdtase_dom"/>
</dbReference>
<dbReference type="PRINTS" id="PR00069">
    <property type="entry name" value="ALDKETRDTASE"/>
</dbReference>
<dbReference type="Pfam" id="PF00248">
    <property type="entry name" value="Aldo_ket_red"/>
    <property type="match status" value="1"/>
</dbReference>
<dbReference type="EMBL" id="SMFL01000022">
    <property type="protein sequence ID" value="TDE08989.1"/>
    <property type="molecule type" value="Genomic_DNA"/>
</dbReference>
<dbReference type="AlphaFoldDB" id="A0A4R5D6B6"/>
<dbReference type="RefSeq" id="WP_131962382.1">
    <property type="nucleotide sequence ID" value="NZ_SMFL01000022.1"/>
</dbReference>
<organism evidence="3 4">
    <name type="scientific">Dyadobacter psychrotolerans</name>
    <dbReference type="NCBI Taxonomy" id="2541721"/>
    <lineage>
        <taxon>Bacteria</taxon>
        <taxon>Pseudomonadati</taxon>
        <taxon>Bacteroidota</taxon>
        <taxon>Cytophagia</taxon>
        <taxon>Cytophagales</taxon>
        <taxon>Spirosomataceae</taxon>
        <taxon>Dyadobacter</taxon>
    </lineage>
</organism>